<keyword evidence="3" id="KW-1185">Reference proteome</keyword>
<reference evidence="2 3" key="1">
    <citation type="submission" date="2016-04" db="EMBL/GenBank/DDBJ databases">
        <title>Draft genome sequence of freshwater magnetotactic bacteria Magnetospirillum marisnigri SP-1 and Magnetospirillum moscoviense BB-1.</title>
        <authorList>
            <person name="Koziaeva V."/>
            <person name="Dziuba M.V."/>
            <person name="Ivanov T.M."/>
            <person name="Kuznetsov B."/>
            <person name="Grouzdev D.S."/>
        </authorList>
    </citation>
    <scope>NUCLEOTIDE SEQUENCE [LARGE SCALE GENOMIC DNA]</scope>
    <source>
        <strain evidence="2 3">BB-1</strain>
    </source>
</reference>
<dbReference type="Proteomes" id="UP000078543">
    <property type="component" value="Unassembled WGS sequence"/>
</dbReference>
<evidence type="ECO:0000313" key="2">
    <source>
        <dbReference type="EMBL" id="OAN51387.1"/>
    </source>
</evidence>
<dbReference type="EMBL" id="LWQU01000131">
    <property type="protein sequence ID" value="OAN51387.1"/>
    <property type="molecule type" value="Genomic_DNA"/>
</dbReference>
<comment type="caution">
    <text evidence="2">The sequence shown here is derived from an EMBL/GenBank/DDBJ whole genome shotgun (WGS) entry which is preliminary data.</text>
</comment>
<dbReference type="OrthoDB" id="1159372at2"/>
<dbReference type="InterPro" id="IPR018744">
    <property type="entry name" value="DUF2293"/>
</dbReference>
<name>A0A178MQZ0_9PROT</name>
<gene>
    <name evidence="2" type="ORF">A6A05_11005</name>
</gene>
<dbReference type="Pfam" id="PF10056">
    <property type="entry name" value="DUF2293"/>
    <property type="match status" value="1"/>
</dbReference>
<dbReference type="AlphaFoldDB" id="A0A178MQZ0"/>
<accession>A0A178MQZ0</accession>
<dbReference type="STRING" id="1437059.A6A05_11005"/>
<evidence type="ECO:0000259" key="1">
    <source>
        <dbReference type="Pfam" id="PF10056"/>
    </source>
</evidence>
<organism evidence="2 3">
    <name type="scientific">Magnetospirillum moscoviense</name>
    <dbReference type="NCBI Taxonomy" id="1437059"/>
    <lineage>
        <taxon>Bacteria</taxon>
        <taxon>Pseudomonadati</taxon>
        <taxon>Pseudomonadota</taxon>
        <taxon>Alphaproteobacteria</taxon>
        <taxon>Rhodospirillales</taxon>
        <taxon>Rhodospirillaceae</taxon>
        <taxon>Magnetospirillum</taxon>
    </lineage>
</organism>
<dbReference type="RefSeq" id="WP_068499600.1">
    <property type="nucleotide sequence ID" value="NZ_LWQU01000131.1"/>
</dbReference>
<proteinExistence type="predicted"/>
<feature type="domain" description="DUF2293" evidence="1">
    <location>
        <begin position="11"/>
        <end position="90"/>
    </location>
</feature>
<protein>
    <recommendedName>
        <fullName evidence="1">DUF2293 domain-containing protein</fullName>
    </recommendedName>
</protein>
<sequence>MTAGRDRIAGALDRLARHVPAFERMAILDHAMDSPGLSKASPEAAAWLSMVATIRHLHTDYDGLLADFYDPDAARWAVAPAIDDILAAWGCRRRVSDDQR</sequence>
<evidence type="ECO:0000313" key="3">
    <source>
        <dbReference type="Proteomes" id="UP000078543"/>
    </source>
</evidence>